<proteinExistence type="predicted"/>
<dbReference type="OrthoDB" id="104635at2759"/>
<dbReference type="AlphaFoldDB" id="W2KMF4"/>
<reference evidence="1" key="1">
    <citation type="submission" date="2013-11" db="EMBL/GenBank/DDBJ databases">
        <title>The Genome Sequence of Phytophthora parasitica CHvinca01.</title>
        <authorList>
            <consortium name="The Broad Institute Genomics Platform"/>
            <person name="Russ C."/>
            <person name="Tyler B."/>
            <person name="Panabieres F."/>
            <person name="Shan W."/>
            <person name="Tripathy S."/>
            <person name="Grunwald N."/>
            <person name="Machado M."/>
            <person name="Johnson C.S."/>
            <person name="Arredondo F."/>
            <person name="Hong C."/>
            <person name="Coffey M."/>
            <person name="Young S.K."/>
            <person name="Zeng Q."/>
            <person name="Gargeya S."/>
            <person name="Fitzgerald M."/>
            <person name="Abouelleil A."/>
            <person name="Alvarado L."/>
            <person name="Chapman S.B."/>
            <person name="Gainer-Dewar J."/>
            <person name="Goldberg J."/>
            <person name="Griggs A."/>
            <person name="Gujja S."/>
            <person name="Hansen M."/>
            <person name="Howarth C."/>
            <person name="Imamovic A."/>
            <person name="Ireland A."/>
            <person name="Larimer J."/>
            <person name="McCowan C."/>
            <person name="Murphy C."/>
            <person name="Pearson M."/>
            <person name="Poon T.W."/>
            <person name="Priest M."/>
            <person name="Roberts A."/>
            <person name="Saif S."/>
            <person name="Shea T."/>
            <person name="Sykes S."/>
            <person name="Wortman J."/>
            <person name="Nusbaum C."/>
            <person name="Birren B."/>
        </authorList>
    </citation>
    <scope>NUCLEOTIDE SEQUENCE [LARGE SCALE GENOMIC DNA]</scope>
    <source>
        <strain evidence="1">CHvinca01</strain>
    </source>
</reference>
<accession>W2KMF4</accession>
<dbReference type="Proteomes" id="UP000054423">
    <property type="component" value="Unassembled WGS sequence"/>
</dbReference>
<name>W2KMF4_PHYNI</name>
<dbReference type="VEuPathDB" id="FungiDB:PPTG_15323"/>
<gene>
    <name evidence="1" type="ORF">L917_14159</name>
</gene>
<dbReference type="EMBL" id="KI681301">
    <property type="protein sequence ID" value="ETL86406.1"/>
    <property type="molecule type" value="Genomic_DNA"/>
</dbReference>
<feature type="non-terminal residue" evidence="1">
    <location>
        <position position="1"/>
    </location>
</feature>
<feature type="non-terminal residue" evidence="1">
    <location>
        <position position="187"/>
    </location>
</feature>
<organism evidence="1">
    <name type="scientific">Phytophthora nicotianae</name>
    <name type="common">Potato buckeye rot agent</name>
    <name type="synonym">Phytophthora parasitica</name>
    <dbReference type="NCBI Taxonomy" id="4792"/>
    <lineage>
        <taxon>Eukaryota</taxon>
        <taxon>Sar</taxon>
        <taxon>Stramenopiles</taxon>
        <taxon>Oomycota</taxon>
        <taxon>Peronosporomycetes</taxon>
        <taxon>Peronosporales</taxon>
        <taxon>Peronosporaceae</taxon>
        <taxon>Phytophthora</taxon>
    </lineage>
</organism>
<sequence length="187" mass="21041">DKNFSARAHLEYGVTYGIHAQTQSTKSSLSRLSINGPGRCYENGVDETFGKFKTCLFLPSISPSILPTASTPVQYRPTFGRIELSRGAQVDVKWFSRILEDGRLSELPLSLFGSRCPAPDIHLYMDASNLGLAVLNPTKNEYIQVQFDSDEVQWIDNSTEHDNQFSINVREYFCVALAIWIWGPTWG</sequence>
<protein>
    <submittedName>
        <fullName evidence="1">Uncharacterized protein</fullName>
    </submittedName>
</protein>
<evidence type="ECO:0000313" key="1">
    <source>
        <dbReference type="EMBL" id="ETL86406.1"/>
    </source>
</evidence>